<dbReference type="InterPro" id="IPR036322">
    <property type="entry name" value="WD40_repeat_dom_sf"/>
</dbReference>
<keyword evidence="2" id="KW-0677">Repeat</keyword>
<evidence type="ECO:0000313" key="4">
    <source>
        <dbReference type="EMBL" id="CAE0652266.1"/>
    </source>
</evidence>
<feature type="repeat" description="WD" evidence="3">
    <location>
        <begin position="198"/>
        <end position="239"/>
    </location>
</feature>
<protein>
    <recommendedName>
        <fullName evidence="5">LisH domain-containing protein</fullName>
    </recommendedName>
</protein>
<dbReference type="Pfam" id="PF00400">
    <property type="entry name" value="WD40"/>
    <property type="match status" value="1"/>
</dbReference>
<dbReference type="InterPro" id="IPR001680">
    <property type="entry name" value="WD40_rpt"/>
</dbReference>
<dbReference type="PANTHER" id="PTHR22838:SF0">
    <property type="entry name" value="WD REPEAT-CONTAINING PROTEIN 26"/>
    <property type="match status" value="1"/>
</dbReference>
<dbReference type="Gene3D" id="2.130.10.10">
    <property type="entry name" value="YVTN repeat-like/Quinoprotein amine dehydrogenase"/>
    <property type="match status" value="1"/>
</dbReference>
<evidence type="ECO:0000256" key="1">
    <source>
        <dbReference type="ARBA" id="ARBA00022574"/>
    </source>
</evidence>
<proteinExistence type="predicted"/>
<dbReference type="EMBL" id="HBIV01007373">
    <property type="protein sequence ID" value="CAE0652266.1"/>
    <property type="molecule type" value="Transcribed_RNA"/>
</dbReference>
<dbReference type="InterPro" id="IPR051350">
    <property type="entry name" value="WD_repeat-ST_regulator"/>
</dbReference>
<dbReference type="AlphaFoldDB" id="A0A7S4DJ90"/>
<evidence type="ECO:0008006" key="5">
    <source>
        <dbReference type="Google" id="ProtNLM"/>
    </source>
</evidence>
<dbReference type="InterPro" id="IPR015943">
    <property type="entry name" value="WD40/YVTN_repeat-like_dom_sf"/>
</dbReference>
<dbReference type="SUPFAM" id="SSF50978">
    <property type="entry name" value="WD40 repeat-like"/>
    <property type="match status" value="1"/>
</dbReference>
<keyword evidence="1 3" id="KW-0853">WD repeat</keyword>
<dbReference type="PROSITE" id="PS50896">
    <property type="entry name" value="LISH"/>
    <property type="match status" value="1"/>
</dbReference>
<name>A0A7S4DJ90_9EUKA</name>
<dbReference type="SMART" id="SM00320">
    <property type="entry name" value="WD40"/>
    <property type="match status" value="3"/>
</dbReference>
<evidence type="ECO:0000256" key="2">
    <source>
        <dbReference type="ARBA" id="ARBA00022737"/>
    </source>
</evidence>
<reference evidence="4" key="1">
    <citation type="submission" date="2021-01" db="EMBL/GenBank/DDBJ databases">
        <authorList>
            <person name="Corre E."/>
            <person name="Pelletier E."/>
            <person name="Niang G."/>
            <person name="Scheremetjew M."/>
            <person name="Finn R."/>
            <person name="Kale V."/>
            <person name="Holt S."/>
            <person name="Cochrane G."/>
            <person name="Meng A."/>
            <person name="Brown T."/>
            <person name="Cohen L."/>
        </authorList>
    </citation>
    <scope>NUCLEOTIDE SEQUENCE</scope>
    <source>
        <strain evidence="4">CCCM811</strain>
    </source>
</reference>
<evidence type="ECO:0000256" key="3">
    <source>
        <dbReference type="PROSITE-ProRule" id="PRU00221"/>
    </source>
</evidence>
<dbReference type="InterPro" id="IPR006594">
    <property type="entry name" value="LisH"/>
</dbReference>
<gene>
    <name evidence="4" type="ORF">LGLO00237_LOCUS5454</name>
</gene>
<sequence length="276" mass="30253">MDATREGVGIVLQFLHEQGFISARKALEVESGIEYDEKTQGAHKGNYLLSAVAVYNEFLLSKTPESGKAEKERAIEEDLVNPKGGPTKPVSTGKKLAAVHGVNIIDVRFSYAKDFQDIVASSDAKGSIVVTDVKSGSTRTAVKPGFFKAPILTTDFNPSNNLLAVGCMNGGQYIVDLKAKDKTGLLSDDVEPEVLGDLEKHGKYVNRIRWNRDGSLLATCSYDKEVRIYAVANAQEVKCELKGRFQFRRGVECVEWGWGPNAHFLYVSIQVSGFSQ</sequence>
<accession>A0A7S4DJ90</accession>
<dbReference type="PANTHER" id="PTHR22838">
    <property type="entry name" value="WD REPEAT PROTEIN 26-RELATED"/>
    <property type="match status" value="1"/>
</dbReference>
<dbReference type="PROSITE" id="PS50082">
    <property type="entry name" value="WD_REPEATS_2"/>
    <property type="match status" value="1"/>
</dbReference>
<organism evidence="4">
    <name type="scientific">Lotharella globosa</name>
    <dbReference type="NCBI Taxonomy" id="91324"/>
    <lineage>
        <taxon>Eukaryota</taxon>
        <taxon>Sar</taxon>
        <taxon>Rhizaria</taxon>
        <taxon>Cercozoa</taxon>
        <taxon>Chlorarachniophyceae</taxon>
        <taxon>Lotharella</taxon>
    </lineage>
</organism>